<feature type="region of interest" description="Disordered" evidence="1">
    <location>
        <begin position="400"/>
        <end position="559"/>
    </location>
</feature>
<feature type="compositionally biased region" description="Gly residues" evidence="1">
    <location>
        <begin position="963"/>
        <end position="973"/>
    </location>
</feature>
<proteinExistence type="predicted"/>
<dbReference type="SUPFAM" id="SSF69322">
    <property type="entry name" value="Tricorn protease domain 2"/>
    <property type="match status" value="1"/>
</dbReference>
<reference evidence="2 3" key="1">
    <citation type="submission" date="2024-09" db="EMBL/GenBank/DDBJ databases">
        <title>The Natural Products Discovery Center: Release of the First 8490 Sequenced Strains for Exploring Actinobacteria Biosynthetic Diversity.</title>
        <authorList>
            <person name="Kalkreuter E."/>
            <person name="Kautsar S.A."/>
            <person name="Yang D."/>
            <person name="Bader C.D."/>
            <person name="Teijaro C.N."/>
            <person name="Fluegel L."/>
            <person name="Davis C.M."/>
            <person name="Simpson J.R."/>
            <person name="Lauterbach L."/>
            <person name="Steele A.D."/>
            <person name="Gui C."/>
            <person name="Meng S."/>
            <person name="Li G."/>
            <person name="Viehrig K."/>
            <person name="Ye F."/>
            <person name="Su P."/>
            <person name="Kiefer A.F."/>
            <person name="Nichols A."/>
            <person name="Cepeda A.J."/>
            <person name="Yan W."/>
            <person name="Fan B."/>
            <person name="Jiang Y."/>
            <person name="Adhikari A."/>
            <person name="Zheng C.-J."/>
            <person name="Schuster L."/>
            <person name="Cowan T.M."/>
            <person name="Smanski M.J."/>
            <person name="Chevrette M.G."/>
            <person name="De Carvalho L.P.S."/>
            <person name="Shen B."/>
        </authorList>
    </citation>
    <scope>NUCLEOTIDE SEQUENCE [LARGE SCALE GENOMIC DNA]</scope>
    <source>
        <strain evidence="2 3">NPDC058428</strain>
    </source>
</reference>
<feature type="region of interest" description="Disordered" evidence="1">
    <location>
        <begin position="572"/>
        <end position="618"/>
    </location>
</feature>
<feature type="region of interest" description="Disordered" evidence="1">
    <location>
        <begin position="704"/>
        <end position="777"/>
    </location>
</feature>
<evidence type="ECO:0000313" key="3">
    <source>
        <dbReference type="Proteomes" id="UP001598352"/>
    </source>
</evidence>
<organism evidence="2 3">
    <name type="scientific">Streptomyces rubiginosohelvolus</name>
    <dbReference type="NCBI Taxonomy" id="67362"/>
    <lineage>
        <taxon>Bacteria</taxon>
        <taxon>Bacillati</taxon>
        <taxon>Actinomycetota</taxon>
        <taxon>Actinomycetes</taxon>
        <taxon>Kitasatosporales</taxon>
        <taxon>Streptomycetaceae</taxon>
        <taxon>Streptomyces</taxon>
    </lineage>
</organism>
<accession>A0ABW6ES20</accession>
<dbReference type="InterPro" id="IPR047002">
    <property type="entry name" value="Tcp10_C_sf"/>
</dbReference>
<dbReference type="RefSeq" id="WP_382769546.1">
    <property type="nucleotide sequence ID" value="NZ_JBHXKZ010000001.1"/>
</dbReference>
<comment type="caution">
    <text evidence="2">The sequence shown here is derived from an EMBL/GenBank/DDBJ whole genome shotgun (WGS) entry which is preliminary data.</text>
</comment>
<dbReference type="NCBIfam" id="NF038047">
    <property type="entry name" value="not_Tcp10"/>
    <property type="match status" value="1"/>
</dbReference>
<keyword evidence="3" id="KW-1185">Reference proteome</keyword>
<dbReference type="Proteomes" id="UP001598352">
    <property type="component" value="Unassembled WGS sequence"/>
</dbReference>
<dbReference type="CDD" id="cd22249">
    <property type="entry name" value="UDM1_RNF168_RNF169-like"/>
    <property type="match status" value="1"/>
</dbReference>
<feature type="region of interest" description="Disordered" evidence="1">
    <location>
        <begin position="880"/>
        <end position="1151"/>
    </location>
</feature>
<gene>
    <name evidence="2" type="ORF">ACFWOQ_00105</name>
</gene>
<evidence type="ECO:0000256" key="1">
    <source>
        <dbReference type="SAM" id="MobiDB-lite"/>
    </source>
</evidence>
<name>A0ABW6ES20_9ACTN</name>
<sequence length="1151" mass="123487">MADRYDESSVENVDKYEDTEAASADNWADLVKHITGYPVPERGKVFDTLRSDHGGKLFRMDIKERSLSLLVKDSGFLQNKGQDYDIWFFDSGKKRSIMQARIVFEGRVKSGDEIIFAGTDSTDVNNVSVREGNEFTDYNKDKFSTIPLAQYMNGPRAALIALLNGNSGDGRFSGLVAKESDAVDLDSFNNAGHSFDYAAKFFKDHAPLLKDWEDRFGRDDASWKGEAAEVFRSLITKIRENYDSYVETFNSTAGTGDQTGTGNTVYSRALSLGRQHLEQAARDLLAAWLKWAQSDYYDPHRVLRYVLDDLAQWVDANNVAKTEITSTTTRYTTTVRHSPHGDFSQTHPEYLDLTDIANWAKVGDKAVDIWSRGVDDYLVKPAREVQSRLNNQFLSLSEDFSENVPEPKSTGTASEAYEEKKAEEERERIEKENEENRRYQDELREEQRLQREEDKRLQEELRKEQEEQREEDRKYQDELREEQRLQREEDKKLQDELREEQNQQREEDKRYQEELREEQRREQEEAKREAEEQAKQMEESLGNINGPGGGGENLGNLDDLLNLKQDVPVTESLGDLGGINNPGGQGGSNTPSLDDVNNAVSENLGNLGDVNNPAGGPVPVSSNLGNLGNLGGINGGPGSTRNTDDAANRAITENLGSLGDLNNGTGGSLDTPTGGRTQLDGNQLTTGFPDGSGTSFDPDSGLLTTTHPDGSVTTQDLGDGARVTNADGSVTSLGDDGKLTTTFPDGTTQVVDPKTGQATSTAPDGTVTTENLGNLGGLNGRNDIGDLGDLGNINADLPTESPGDLGDLGDRETINDLGDLGNLNTDDAGLESSTGSLTGLENGDFATTFPDGGKTVFDPDTGQLTSIAPDGSEVTTDLTHGAEVTNPDGSVSSLDNGRFLNSFPDGSSHSIDPDTGIATVTDPQGRTETVTLDELNGNRDLDGPGGSRDLDLDGLKDLANGSSGSGGGGGGDGTTTRDVPLSELGLSAQVGAGGSGGGFPDANLPSSETLGQVSPLSDSATNNATPPGTGAGPGAPGAPGTPGAPGMPMGGGMGGMGAGGEKGNGERVRAVLVDAAEESERRNRRRRSPWNRQEDSDTFLTPASRVATTGGDSPEEEQEQGRRPMTSADYLEEDADVWGTEEGGTPAVIGR</sequence>
<feature type="region of interest" description="Disordered" evidence="1">
    <location>
        <begin position="820"/>
        <end position="845"/>
    </location>
</feature>
<feature type="compositionally biased region" description="Polar residues" evidence="1">
    <location>
        <begin position="1098"/>
        <end position="1111"/>
    </location>
</feature>
<dbReference type="Gene3D" id="2.60.450.20">
    <property type="match status" value="2"/>
</dbReference>
<feature type="compositionally biased region" description="Polar residues" evidence="1">
    <location>
        <begin position="739"/>
        <end position="770"/>
    </location>
</feature>
<feature type="compositionally biased region" description="Polar residues" evidence="1">
    <location>
        <begin position="921"/>
        <end position="930"/>
    </location>
</feature>
<protein>
    <submittedName>
        <fullName evidence="2">AAWKG family protein</fullName>
    </submittedName>
</protein>
<evidence type="ECO:0000313" key="2">
    <source>
        <dbReference type="EMBL" id="MFD4820963.1"/>
    </source>
</evidence>
<feature type="compositionally biased region" description="Gly residues" evidence="1">
    <location>
        <begin position="575"/>
        <end position="587"/>
    </location>
</feature>
<feature type="compositionally biased region" description="Basic and acidic residues" evidence="1">
    <location>
        <begin position="417"/>
        <end position="538"/>
    </location>
</feature>
<feature type="compositionally biased region" description="Polar residues" evidence="1">
    <location>
        <begin position="1004"/>
        <end position="1023"/>
    </location>
</feature>
<feature type="compositionally biased region" description="Basic and acidic residues" evidence="1">
    <location>
        <begin position="936"/>
        <end position="956"/>
    </location>
</feature>
<dbReference type="EMBL" id="JBHXKZ010000001">
    <property type="protein sequence ID" value="MFD4820963.1"/>
    <property type="molecule type" value="Genomic_DNA"/>
</dbReference>
<feature type="compositionally biased region" description="Polar residues" evidence="1">
    <location>
        <begin position="704"/>
        <end position="716"/>
    </location>
</feature>
<feature type="compositionally biased region" description="Gly residues" evidence="1">
    <location>
        <begin position="1048"/>
        <end position="1062"/>
    </location>
</feature>